<dbReference type="PANTHER" id="PTHR30386:SF24">
    <property type="entry name" value="MULTIDRUG RESISTANCE EFFLUX PUMP"/>
    <property type="match status" value="1"/>
</dbReference>
<feature type="domain" description="Multidrug resistance protein MdtA-like barrel-sandwich hybrid" evidence="1">
    <location>
        <begin position="50"/>
        <end position="262"/>
    </location>
</feature>
<dbReference type="InterPro" id="IPR050739">
    <property type="entry name" value="MFP"/>
</dbReference>
<gene>
    <name evidence="2" type="ORF">CKO45_22220</name>
</gene>
<dbReference type="Pfam" id="PF25917">
    <property type="entry name" value="BSH_RND"/>
    <property type="match status" value="1"/>
</dbReference>
<organism evidence="2 3">
    <name type="scientific">Paracraurococcus ruber</name>
    <dbReference type="NCBI Taxonomy" id="77675"/>
    <lineage>
        <taxon>Bacteria</taxon>
        <taxon>Pseudomonadati</taxon>
        <taxon>Pseudomonadota</taxon>
        <taxon>Alphaproteobacteria</taxon>
        <taxon>Acetobacterales</taxon>
        <taxon>Roseomonadaceae</taxon>
        <taxon>Paracraurococcus</taxon>
    </lineage>
</organism>
<evidence type="ECO:0000313" key="2">
    <source>
        <dbReference type="EMBL" id="MBK1660936.1"/>
    </source>
</evidence>
<dbReference type="InterPro" id="IPR058625">
    <property type="entry name" value="MdtA-like_BSH"/>
</dbReference>
<comment type="caution">
    <text evidence="2">The sequence shown here is derived from an EMBL/GenBank/DDBJ whole genome shotgun (WGS) entry which is preliminary data.</text>
</comment>
<dbReference type="EMBL" id="NRSG01000230">
    <property type="protein sequence ID" value="MBK1660936.1"/>
    <property type="molecule type" value="Genomic_DNA"/>
</dbReference>
<protein>
    <submittedName>
        <fullName evidence="2">Secretion protein HlyD</fullName>
    </submittedName>
</protein>
<accession>A0ABS1D3B5</accession>
<sequence>MAPPRPSLARRLRLAGAAGLLLALLAAGAWATHRFLTIVSVDDARVAADMVTIASRLPGWVAEVAVIAGDQVPGGGLLVRIDDRDSALALREIEARLGTLAARQRELEARIALVDRQTESQQALARARLEVARAALPAAESDRAFAESEFGRARDLVASGSGTRQRHDQALSLLNGARQKVLGAMAEIEAALAQIAAAEAARAELLVLRRQLEALDPAERELAAQRDRAALDLRDRRIEMPFAGVVDRVFADAGEYVAAGQRLLTLHDPARVRVEGNVKETEIRFFPAGSRVTVSVDALPGRRFAGLVERVGGAATSEFALLPAPNPSGNFTKITQRIPLRVALDPAPPPGLLRPGMMVEIETRRGAAAD</sequence>
<reference evidence="2 3" key="1">
    <citation type="journal article" date="2020" name="Microorganisms">
        <title>Osmotic Adaptation and Compatible Solute Biosynthesis of Phototrophic Bacteria as Revealed from Genome Analyses.</title>
        <authorList>
            <person name="Imhoff J.F."/>
            <person name="Rahn T."/>
            <person name="Kunzel S."/>
            <person name="Keller A."/>
            <person name="Neulinger S.C."/>
        </authorList>
    </citation>
    <scope>NUCLEOTIDE SEQUENCE [LARGE SCALE GENOMIC DNA]</scope>
    <source>
        <strain evidence="2 3">DSM 15382</strain>
    </source>
</reference>
<name>A0ABS1D3B5_9PROT</name>
<dbReference type="Proteomes" id="UP000697995">
    <property type="component" value="Unassembled WGS sequence"/>
</dbReference>
<keyword evidence="3" id="KW-1185">Reference proteome</keyword>
<dbReference type="PANTHER" id="PTHR30386">
    <property type="entry name" value="MEMBRANE FUSION SUBUNIT OF EMRAB-TOLC MULTIDRUG EFFLUX PUMP"/>
    <property type="match status" value="1"/>
</dbReference>
<evidence type="ECO:0000313" key="3">
    <source>
        <dbReference type="Proteomes" id="UP000697995"/>
    </source>
</evidence>
<dbReference type="SUPFAM" id="SSF111369">
    <property type="entry name" value="HlyD-like secretion proteins"/>
    <property type="match status" value="2"/>
</dbReference>
<dbReference type="Gene3D" id="2.40.50.100">
    <property type="match status" value="1"/>
</dbReference>
<dbReference type="Gene3D" id="2.40.30.170">
    <property type="match status" value="1"/>
</dbReference>
<proteinExistence type="predicted"/>
<evidence type="ECO:0000259" key="1">
    <source>
        <dbReference type="Pfam" id="PF25917"/>
    </source>
</evidence>
<dbReference type="PRINTS" id="PR01490">
    <property type="entry name" value="RTXTOXIND"/>
</dbReference>
<dbReference type="Gene3D" id="1.10.287.470">
    <property type="entry name" value="Helix hairpin bin"/>
    <property type="match status" value="1"/>
</dbReference>